<sequence>MGRRPNPLILEYFSRGPKLQDASNRYQHTCKSCGEKFPKGRSDSLYNHLIKKCPALPLRDRQRALLQQHDFPELPLPDLPLPPNASTHSGQSVSLPFAPSKQGLSALETLAEVSRRHLDLSDKRTPARQARHQHPLQPLVHETANHDFEFLVDDRPDDDTSALSQSLDVSNVPALPSVYQFNGPLQHSPIDSQHMGVIALAANELMPLAHGGLPLESELNLPVSEKFFHTQPRHWANSIDPLLPDQEPKEHSGLHNDMGSKLPPMPRPIAMNNPQTQTHFTTDFSVNQKPPKPKVRGRFSDSRRKEVQEVRKRGACIRCRMLKKPCSGDNPCSTCQNVESARLWKQPCIRTRIAEEFNLYSAGLHAVLAFHAVSQAKNQIRLDQTPGRIEITHHPESGVYATFASVKCQSHAQGSEIDPVVLTSNLPPELEIIDGDEDIAGKLDLYIKQIGNSLLELHSSDFMKATIQAALSIQTQGQDGLLMKVLELWNLTCILTSTTNEWLFFSNPSLAPSTGPSVMTPSDLETINRSPITSSEHGASYDLIKLQLMGATEKRASCLSRTVMNDLERRLLQRQQANPFETFLVAVILLVCVERMCWLFRSWEDQTRDNRDGDNAHSHEHSNQHSVEGDIAQVLQSIPTTQNAQPSSSQYHHPKWPFDKHPSFYSQQGERFSDILLMLLKMRSVPPKPHPRDTDGMLLMWGHEVDDKIRDWYENIGVTGGWLAECSTAQFIGVDPKEWELKYAGKIISGV</sequence>
<gene>
    <name evidence="3" type="ORF">PDIGIT_LOCUS807</name>
</gene>
<dbReference type="CDD" id="cd00067">
    <property type="entry name" value="GAL4"/>
    <property type="match status" value="1"/>
</dbReference>
<keyword evidence="1" id="KW-0539">Nucleus</keyword>
<evidence type="ECO:0000313" key="4">
    <source>
        <dbReference type="Proteomes" id="UP001152607"/>
    </source>
</evidence>
<protein>
    <submittedName>
        <fullName evidence="3">Uncharacterized protein</fullName>
    </submittedName>
</protein>
<dbReference type="GO" id="GO:0000981">
    <property type="term" value="F:DNA-binding transcription factor activity, RNA polymerase II-specific"/>
    <property type="evidence" value="ECO:0007669"/>
    <property type="project" value="InterPro"/>
</dbReference>
<dbReference type="EMBL" id="CAOQHR010000001">
    <property type="protein sequence ID" value="CAI6246877.1"/>
    <property type="molecule type" value="Genomic_DNA"/>
</dbReference>
<dbReference type="GO" id="GO:0008270">
    <property type="term" value="F:zinc ion binding"/>
    <property type="evidence" value="ECO:0007669"/>
    <property type="project" value="InterPro"/>
</dbReference>
<dbReference type="AlphaFoldDB" id="A0A9W4U2T2"/>
<dbReference type="InterPro" id="IPR001138">
    <property type="entry name" value="Zn2Cys6_DnaBD"/>
</dbReference>
<accession>A0A9W4U2T2</accession>
<evidence type="ECO:0000313" key="3">
    <source>
        <dbReference type="EMBL" id="CAI6246877.1"/>
    </source>
</evidence>
<dbReference type="Proteomes" id="UP001152607">
    <property type="component" value="Unassembled WGS sequence"/>
</dbReference>
<dbReference type="OrthoDB" id="5417895at2759"/>
<keyword evidence="4" id="KW-1185">Reference proteome</keyword>
<feature type="region of interest" description="Disordered" evidence="2">
    <location>
        <begin position="282"/>
        <end position="306"/>
    </location>
</feature>
<dbReference type="PANTHER" id="PTHR35392:SF2">
    <property type="entry name" value="ZN(II)2CYS6 TRANSCRIPTION FACTOR (EUROFUNG)"/>
    <property type="match status" value="1"/>
</dbReference>
<dbReference type="InterPro" id="IPR052973">
    <property type="entry name" value="Fungal_sec-metab_reg_TF"/>
</dbReference>
<evidence type="ECO:0000256" key="1">
    <source>
        <dbReference type="ARBA" id="ARBA00023242"/>
    </source>
</evidence>
<organism evidence="3 4">
    <name type="scientific">Periconia digitata</name>
    <dbReference type="NCBI Taxonomy" id="1303443"/>
    <lineage>
        <taxon>Eukaryota</taxon>
        <taxon>Fungi</taxon>
        <taxon>Dikarya</taxon>
        <taxon>Ascomycota</taxon>
        <taxon>Pezizomycotina</taxon>
        <taxon>Dothideomycetes</taxon>
        <taxon>Pleosporomycetidae</taxon>
        <taxon>Pleosporales</taxon>
        <taxon>Massarineae</taxon>
        <taxon>Periconiaceae</taxon>
        <taxon>Periconia</taxon>
    </lineage>
</organism>
<dbReference type="PANTHER" id="PTHR35392">
    <property type="entry name" value="ZN(II)2CYS6 TRANSCRIPTION FACTOR (EUROFUNG)-RELATED-RELATED"/>
    <property type="match status" value="1"/>
</dbReference>
<reference evidence="3" key="1">
    <citation type="submission" date="2023-01" db="EMBL/GenBank/DDBJ databases">
        <authorList>
            <person name="Van Ghelder C."/>
            <person name="Rancurel C."/>
        </authorList>
    </citation>
    <scope>NUCLEOTIDE SEQUENCE</scope>
    <source>
        <strain evidence="3">CNCM I-4278</strain>
    </source>
</reference>
<proteinExistence type="predicted"/>
<comment type="caution">
    <text evidence="3">The sequence shown here is derived from an EMBL/GenBank/DDBJ whole genome shotgun (WGS) entry which is preliminary data.</text>
</comment>
<name>A0A9W4U2T2_9PLEO</name>
<evidence type="ECO:0000256" key="2">
    <source>
        <dbReference type="SAM" id="MobiDB-lite"/>
    </source>
</evidence>